<dbReference type="InterPro" id="IPR000073">
    <property type="entry name" value="AB_hydrolase_1"/>
</dbReference>
<dbReference type="PRINTS" id="PR00111">
    <property type="entry name" value="ABHYDROLASE"/>
</dbReference>
<gene>
    <name evidence="4" type="ORF">C7I84_03315</name>
</gene>
<reference evidence="4 5" key="1">
    <citation type="submission" date="2018-03" db="EMBL/GenBank/DDBJ databases">
        <title>The draft genome of Mesorhizobium sp. 6GN-30.</title>
        <authorList>
            <person name="Liu L."/>
            <person name="Li L."/>
            <person name="Wang T."/>
            <person name="Zhang X."/>
            <person name="Liang L."/>
        </authorList>
    </citation>
    <scope>NUCLEOTIDE SEQUENCE [LARGE SCALE GENOMIC DNA]</scope>
    <source>
        <strain evidence="4 5">6GN30</strain>
    </source>
</reference>
<evidence type="ECO:0000256" key="2">
    <source>
        <dbReference type="ARBA" id="ARBA00022801"/>
    </source>
</evidence>
<proteinExistence type="inferred from homology"/>
<dbReference type="OrthoDB" id="9808398at2"/>
<organism evidence="4 5">
    <name type="scientific">Kumtagia ephedrae</name>
    <dbReference type="NCBI Taxonomy" id="2116701"/>
    <lineage>
        <taxon>Bacteria</taxon>
        <taxon>Pseudomonadati</taxon>
        <taxon>Pseudomonadota</taxon>
        <taxon>Alphaproteobacteria</taxon>
        <taxon>Hyphomicrobiales</taxon>
        <taxon>Phyllobacteriaceae</taxon>
        <taxon>Kumtagia</taxon>
    </lineage>
</organism>
<feature type="domain" description="AB hydrolase-1" evidence="3">
    <location>
        <begin position="34"/>
        <end position="256"/>
    </location>
</feature>
<comment type="similarity">
    <text evidence="1">Belongs to the peptidase S33 family.</text>
</comment>
<dbReference type="Pfam" id="PF12697">
    <property type="entry name" value="Abhydrolase_6"/>
    <property type="match status" value="1"/>
</dbReference>
<evidence type="ECO:0000259" key="3">
    <source>
        <dbReference type="Pfam" id="PF12697"/>
    </source>
</evidence>
<dbReference type="PANTHER" id="PTHR43248">
    <property type="entry name" value="2-SUCCINYL-6-HYDROXY-2,4-CYCLOHEXADIENE-1-CARBOXYLATE SYNTHASE"/>
    <property type="match status" value="1"/>
</dbReference>
<dbReference type="EMBL" id="PXYK01000003">
    <property type="protein sequence ID" value="PSJ64696.1"/>
    <property type="molecule type" value="Genomic_DNA"/>
</dbReference>
<dbReference type="PANTHER" id="PTHR43248:SF2">
    <property type="entry name" value="PROLYL AMINOPEPTIDASE"/>
    <property type="match status" value="1"/>
</dbReference>
<dbReference type="GO" id="GO:0016787">
    <property type="term" value="F:hydrolase activity"/>
    <property type="evidence" value="ECO:0007669"/>
    <property type="project" value="UniProtKB-KW"/>
</dbReference>
<sequence length="269" mass="29497">MHRCGGRSPAGPRETEMATLNLMRWGDRDAPKTVVALHGITANAGAMTEPARLLAARGWQFIAPDMRGHGESSRADGDFSFTRLLADFVENVPTDPDVLIGHSFGGALAQLGVLSGDFRPKALLLEDPVSHFADKATPKAMLDWDEANLPRGIDGLLELNPGWSRRDAAWKLLSLEQIDFDDARAAFSDNAPWDLRPHAAEIAARLPTVWVLPEQSRFVPPEDIARLRREAGERSVVVMPGVGHSIHRDATEAFVDIVEKLGARTWFGQ</sequence>
<keyword evidence="2" id="KW-0378">Hydrolase</keyword>
<comment type="caution">
    <text evidence="4">The sequence shown here is derived from an EMBL/GenBank/DDBJ whole genome shotgun (WGS) entry which is preliminary data.</text>
</comment>
<dbReference type="SUPFAM" id="SSF53474">
    <property type="entry name" value="alpha/beta-Hydrolases"/>
    <property type="match status" value="1"/>
</dbReference>
<keyword evidence="5" id="KW-1185">Reference proteome</keyword>
<dbReference type="Proteomes" id="UP000241229">
    <property type="component" value="Unassembled WGS sequence"/>
</dbReference>
<dbReference type="Gene3D" id="3.40.50.1820">
    <property type="entry name" value="alpha/beta hydrolase"/>
    <property type="match status" value="1"/>
</dbReference>
<dbReference type="InterPro" id="IPR029058">
    <property type="entry name" value="AB_hydrolase_fold"/>
</dbReference>
<evidence type="ECO:0000313" key="4">
    <source>
        <dbReference type="EMBL" id="PSJ64696.1"/>
    </source>
</evidence>
<protein>
    <recommendedName>
        <fullName evidence="3">AB hydrolase-1 domain-containing protein</fullName>
    </recommendedName>
</protein>
<evidence type="ECO:0000256" key="1">
    <source>
        <dbReference type="ARBA" id="ARBA00010088"/>
    </source>
</evidence>
<dbReference type="InterPro" id="IPR051601">
    <property type="entry name" value="Serine_prot/Carboxylest_S33"/>
</dbReference>
<evidence type="ECO:0000313" key="5">
    <source>
        <dbReference type="Proteomes" id="UP000241229"/>
    </source>
</evidence>
<accession>A0A2P7SQC8</accession>
<name>A0A2P7SQC8_9HYPH</name>
<dbReference type="AlphaFoldDB" id="A0A2P7SQC8"/>